<comment type="similarity">
    <text evidence="1 5">Belongs to the DNA glycosylase MPG family.</text>
</comment>
<dbReference type="EC" id="3.2.2.-" evidence="5"/>
<reference evidence="6 7" key="1">
    <citation type="submission" date="2018-06" db="EMBL/GenBank/DDBJ databases">
        <authorList>
            <consortium name="Pathogen Informatics"/>
            <person name="Doyle S."/>
        </authorList>
    </citation>
    <scope>NUCLEOTIDE SEQUENCE [LARGE SCALE GENOMIC DNA]</scope>
    <source>
        <strain evidence="6 7">NCTC11088</strain>
    </source>
</reference>
<gene>
    <name evidence="6" type="ORF">NCTC11088_01621</name>
</gene>
<name>A0A379DD41_9FIRM</name>
<accession>A0A379DD41</accession>
<organism evidence="6 7">
    <name type="scientific">Peptoniphilus indolicus</name>
    <dbReference type="NCBI Taxonomy" id="33030"/>
    <lineage>
        <taxon>Bacteria</taxon>
        <taxon>Bacillati</taxon>
        <taxon>Bacillota</taxon>
        <taxon>Tissierellia</taxon>
        <taxon>Tissierellales</taxon>
        <taxon>Peptoniphilaceae</taxon>
        <taxon>Peptoniphilus</taxon>
    </lineage>
</organism>
<sequence length="212" mass="24353">MKNGHSTINTDNVLKRNFYQRDTLMVARELLGKYLISERDDDILIAKIVEVEAYLGYEDKAAHTYGGRRTQRTEVMYGSAGLAYVYFTYGMHNLLNVVTREKSIGEAVLIRAVEPISEFDNFSMRRFGKNYAELNSYQKKNITNGPAKLTKAMGIDLTYNGLDMTIGEKLYIVEGESEFKITSSKRIGIDYAEEAIDYLYRFYIESNKYVSK</sequence>
<keyword evidence="4 5" id="KW-0234">DNA repair</keyword>
<evidence type="ECO:0000256" key="3">
    <source>
        <dbReference type="ARBA" id="ARBA00022801"/>
    </source>
</evidence>
<dbReference type="PANTHER" id="PTHR10429:SF0">
    <property type="entry name" value="DNA-3-METHYLADENINE GLYCOSYLASE"/>
    <property type="match status" value="1"/>
</dbReference>
<dbReference type="HAMAP" id="MF_00527">
    <property type="entry name" value="3MGH"/>
    <property type="match status" value="1"/>
</dbReference>
<evidence type="ECO:0000256" key="5">
    <source>
        <dbReference type="HAMAP-Rule" id="MF_00527"/>
    </source>
</evidence>
<dbReference type="Proteomes" id="UP000254777">
    <property type="component" value="Unassembled WGS sequence"/>
</dbReference>
<dbReference type="NCBIfam" id="TIGR00567">
    <property type="entry name" value="3mg"/>
    <property type="match status" value="1"/>
</dbReference>
<dbReference type="InterPro" id="IPR036995">
    <property type="entry name" value="MPG_sf"/>
</dbReference>
<dbReference type="InterPro" id="IPR011034">
    <property type="entry name" value="Formyl_transferase-like_C_sf"/>
</dbReference>
<dbReference type="GO" id="GO:0003905">
    <property type="term" value="F:alkylbase DNA N-glycosylase activity"/>
    <property type="evidence" value="ECO:0007669"/>
    <property type="project" value="InterPro"/>
</dbReference>
<dbReference type="GO" id="GO:0003677">
    <property type="term" value="F:DNA binding"/>
    <property type="evidence" value="ECO:0007669"/>
    <property type="project" value="InterPro"/>
</dbReference>
<dbReference type="Pfam" id="PF02245">
    <property type="entry name" value="Pur_DNA_glyco"/>
    <property type="match status" value="1"/>
</dbReference>
<dbReference type="GO" id="GO:0006284">
    <property type="term" value="P:base-excision repair"/>
    <property type="evidence" value="ECO:0007669"/>
    <property type="project" value="InterPro"/>
</dbReference>
<dbReference type="SUPFAM" id="SSF50486">
    <property type="entry name" value="FMT C-terminal domain-like"/>
    <property type="match status" value="1"/>
</dbReference>
<dbReference type="FunFam" id="3.10.300.10:FF:000001">
    <property type="entry name" value="Putative 3-methyladenine DNA glycosylase"/>
    <property type="match status" value="1"/>
</dbReference>
<evidence type="ECO:0000313" key="7">
    <source>
        <dbReference type="Proteomes" id="UP000254777"/>
    </source>
</evidence>
<dbReference type="NCBIfam" id="NF002001">
    <property type="entry name" value="PRK00802.1-1"/>
    <property type="match status" value="1"/>
</dbReference>
<dbReference type="InterPro" id="IPR003180">
    <property type="entry name" value="MPG"/>
</dbReference>
<dbReference type="EMBL" id="UGTH01000001">
    <property type="protein sequence ID" value="SUB75817.1"/>
    <property type="molecule type" value="Genomic_DNA"/>
</dbReference>
<protein>
    <recommendedName>
        <fullName evidence="5">Putative 3-methyladenine DNA glycosylase</fullName>
        <ecNumber evidence="5">3.2.2.-</ecNumber>
    </recommendedName>
</protein>
<evidence type="ECO:0000256" key="4">
    <source>
        <dbReference type="ARBA" id="ARBA00023204"/>
    </source>
</evidence>
<evidence type="ECO:0000313" key="6">
    <source>
        <dbReference type="EMBL" id="SUB75817.1"/>
    </source>
</evidence>
<evidence type="ECO:0000256" key="1">
    <source>
        <dbReference type="ARBA" id="ARBA00009232"/>
    </source>
</evidence>
<dbReference type="Gene3D" id="3.10.300.10">
    <property type="entry name" value="Methylpurine-DNA glycosylase (MPG)"/>
    <property type="match status" value="1"/>
</dbReference>
<dbReference type="PANTHER" id="PTHR10429">
    <property type="entry name" value="DNA-3-METHYLADENINE GLYCOSYLASE"/>
    <property type="match status" value="1"/>
</dbReference>
<dbReference type="RefSeq" id="WP_050794622.1">
    <property type="nucleotide sequence ID" value="NZ_UGTH01000001.1"/>
</dbReference>
<dbReference type="AlphaFoldDB" id="A0A379DD41"/>
<dbReference type="CDD" id="cd00540">
    <property type="entry name" value="AAG"/>
    <property type="match status" value="1"/>
</dbReference>
<keyword evidence="3 5" id="KW-0378">Hydrolase</keyword>
<keyword evidence="2 5" id="KW-0227">DNA damage</keyword>
<evidence type="ECO:0000256" key="2">
    <source>
        <dbReference type="ARBA" id="ARBA00022763"/>
    </source>
</evidence>
<proteinExistence type="inferred from homology"/>